<evidence type="ECO:0000313" key="4">
    <source>
        <dbReference type="Proteomes" id="UP000799766"/>
    </source>
</evidence>
<reference evidence="3" key="1">
    <citation type="journal article" date="2020" name="Stud. Mycol.">
        <title>101 Dothideomycetes genomes: a test case for predicting lifestyles and emergence of pathogens.</title>
        <authorList>
            <person name="Haridas S."/>
            <person name="Albert R."/>
            <person name="Binder M."/>
            <person name="Bloem J."/>
            <person name="Labutti K."/>
            <person name="Salamov A."/>
            <person name="Andreopoulos B."/>
            <person name="Baker S."/>
            <person name="Barry K."/>
            <person name="Bills G."/>
            <person name="Bluhm B."/>
            <person name="Cannon C."/>
            <person name="Castanera R."/>
            <person name="Culley D."/>
            <person name="Daum C."/>
            <person name="Ezra D."/>
            <person name="Gonzalez J."/>
            <person name="Henrissat B."/>
            <person name="Kuo A."/>
            <person name="Liang C."/>
            <person name="Lipzen A."/>
            <person name="Lutzoni F."/>
            <person name="Magnuson J."/>
            <person name="Mondo S."/>
            <person name="Nolan M."/>
            <person name="Ohm R."/>
            <person name="Pangilinan J."/>
            <person name="Park H.-J."/>
            <person name="Ramirez L."/>
            <person name="Alfaro M."/>
            <person name="Sun H."/>
            <person name="Tritt A."/>
            <person name="Yoshinaga Y."/>
            <person name="Zwiers L.-H."/>
            <person name="Turgeon B."/>
            <person name="Goodwin S."/>
            <person name="Spatafora J."/>
            <person name="Crous P."/>
            <person name="Grigoriev I."/>
        </authorList>
    </citation>
    <scope>NUCLEOTIDE SEQUENCE</scope>
    <source>
        <strain evidence="3">ATCC 16933</strain>
    </source>
</reference>
<feature type="region of interest" description="Disordered" evidence="1">
    <location>
        <begin position="220"/>
        <end position="682"/>
    </location>
</feature>
<accession>A0A6A6PCB7</accession>
<gene>
    <name evidence="3" type="ORF">BDY21DRAFT_89399</name>
</gene>
<feature type="compositionally biased region" description="Gly residues" evidence="1">
    <location>
        <begin position="31"/>
        <end position="42"/>
    </location>
</feature>
<feature type="region of interest" description="Disordered" evidence="1">
    <location>
        <begin position="695"/>
        <end position="726"/>
    </location>
</feature>
<dbReference type="AlphaFoldDB" id="A0A6A6PCB7"/>
<feature type="compositionally biased region" description="Basic and acidic residues" evidence="1">
    <location>
        <begin position="58"/>
        <end position="71"/>
    </location>
</feature>
<feature type="compositionally biased region" description="Low complexity" evidence="1">
    <location>
        <begin position="575"/>
        <end position="631"/>
    </location>
</feature>
<feature type="compositionally biased region" description="Gly residues" evidence="1">
    <location>
        <begin position="550"/>
        <end position="574"/>
    </location>
</feature>
<keyword evidence="4" id="KW-1185">Reference proteome</keyword>
<feature type="compositionally biased region" description="Polar residues" evidence="1">
    <location>
        <begin position="232"/>
        <end position="241"/>
    </location>
</feature>
<dbReference type="Proteomes" id="UP000799766">
    <property type="component" value="Unassembled WGS sequence"/>
</dbReference>
<protein>
    <recommendedName>
        <fullName evidence="2">SUZ domain-containing protein</fullName>
    </recommendedName>
</protein>
<dbReference type="EMBL" id="MU001671">
    <property type="protein sequence ID" value="KAF2461530.1"/>
    <property type="molecule type" value="Genomic_DNA"/>
</dbReference>
<feature type="region of interest" description="Disordered" evidence="1">
    <location>
        <begin position="1"/>
        <end position="133"/>
    </location>
</feature>
<dbReference type="PROSITE" id="PS51673">
    <property type="entry name" value="SUZ"/>
    <property type="match status" value="1"/>
</dbReference>
<evidence type="ECO:0000259" key="2">
    <source>
        <dbReference type="PROSITE" id="PS51673"/>
    </source>
</evidence>
<organism evidence="3 4">
    <name type="scientific">Lineolata rhizophorae</name>
    <dbReference type="NCBI Taxonomy" id="578093"/>
    <lineage>
        <taxon>Eukaryota</taxon>
        <taxon>Fungi</taxon>
        <taxon>Dikarya</taxon>
        <taxon>Ascomycota</taxon>
        <taxon>Pezizomycotina</taxon>
        <taxon>Dothideomycetes</taxon>
        <taxon>Dothideomycetes incertae sedis</taxon>
        <taxon>Lineolatales</taxon>
        <taxon>Lineolataceae</taxon>
        <taxon>Lineolata</taxon>
    </lineage>
</organism>
<name>A0A6A6PCB7_9PEZI</name>
<dbReference type="OrthoDB" id="278430at2759"/>
<feature type="compositionally biased region" description="Pro residues" evidence="1">
    <location>
        <begin position="648"/>
        <end position="657"/>
    </location>
</feature>
<feature type="compositionally biased region" description="Polar residues" evidence="1">
    <location>
        <begin position="10"/>
        <end position="26"/>
    </location>
</feature>
<evidence type="ECO:0000256" key="1">
    <source>
        <dbReference type="SAM" id="MobiDB-lite"/>
    </source>
</evidence>
<evidence type="ECO:0000313" key="3">
    <source>
        <dbReference type="EMBL" id="KAF2461530.1"/>
    </source>
</evidence>
<feature type="compositionally biased region" description="Low complexity" evidence="1">
    <location>
        <begin position="413"/>
        <end position="430"/>
    </location>
</feature>
<proteinExistence type="predicted"/>
<feature type="compositionally biased region" description="Low complexity" evidence="1">
    <location>
        <begin position="512"/>
        <end position="523"/>
    </location>
</feature>
<dbReference type="Pfam" id="PF12752">
    <property type="entry name" value="SUZ"/>
    <property type="match status" value="1"/>
</dbReference>
<sequence length="726" mass="73353">MRRGGDGATPSGSNTAANSENPSKATSEVGGESGSDGGGGGQAAANSTEPKPAAGPITREEKEARYREARQRIFGTAEASESPKDGENTNANNNASEAKDVSRSSSTTGRKKNGPNSGAKKRNYNDDGFEARSQFNSFYPPGAMGPYAVQATYQSQTPDGVWYGGQYPGVAMSGVPPPHFPNMQYGNSMAPPMIGQDPSQQDYSQWQGQPYVEANGGYGGGQGFPGPANGYSTPNSYNPSAFQRGIPPQFQGPPANSSPRGAQAMAMKSSGTPGPAANQAQGHGSHQQHHTSGGEGAHQPWGQMPQYMGAGGPYPMDASGQQPQPWMHQTGGQQQPGGGQQPPNSFMPHQSAPPYLPPYGHQMPPHSHSTTPFAPNHKFRGPPTNPHHPLPGSYNRPQFNPQSQAFVPGGGPRSVSQPPHQPSSSPLAQPTMTAAASPYGLPAKPHVSSAPPLSNGAQQQRHQGMNGFAASGHRTPRMSPPHASYPVVSGGGAPGAVGPQPFATTGPARLLQPQQPQTMQQAQQHRKQSPLTHPLPAGPVVATSTASAPGGRGPTSGGGAGGNGRNASGGGTNSGRGTPLQKGGAALQQGQGPEQGLTPVVASSTAATPSSTSANSAASGTSNNNNPTAAPQQQQHHSSIAKWGTPSNLPPKPPPPVNSQLPPKFLPGMYPGGAKGPPGSFASAANAAAVAAAAAAVGGGAVPGVNSGNGGSSAGYGGQGVVGGKK</sequence>
<feature type="compositionally biased region" description="Polar residues" evidence="1">
    <location>
        <begin position="395"/>
        <end position="405"/>
    </location>
</feature>
<feature type="compositionally biased region" description="Gly residues" evidence="1">
    <location>
        <begin position="697"/>
        <end position="726"/>
    </location>
</feature>
<feature type="domain" description="SUZ" evidence="2">
    <location>
        <begin position="1"/>
        <end position="78"/>
    </location>
</feature>
<feature type="compositionally biased region" description="Polar residues" evidence="1">
    <location>
        <begin position="451"/>
        <end position="463"/>
    </location>
</feature>
<dbReference type="InterPro" id="IPR024771">
    <property type="entry name" value="SUZ"/>
</dbReference>